<dbReference type="EC" id="3.1.1.-" evidence="3"/>
<dbReference type="Proteomes" id="UP000191055">
    <property type="component" value="Unassembled WGS sequence"/>
</dbReference>
<evidence type="ECO:0000256" key="3">
    <source>
        <dbReference type="RuleBase" id="RU361235"/>
    </source>
</evidence>
<feature type="chain" id="PRO_5011831849" description="Carboxylic ester hydrolase" evidence="3">
    <location>
        <begin position="26"/>
        <end position="520"/>
    </location>
</feature>
<dbReference type="PANTHER" id="PTHR43142">
    <property type="entry name" value="CARBOXYLIC ESTER HYDROLASE"/>
    <property type="match status" value="1"/>
</dbReference>
<name>A0A1T5AC56_9BACT</name>
<dbReference type="AlphaFoldDB" id="A0A1T5AC56"/>
<dbReference type="InterPro" id="IPR019826">
    <property type="entry name" value="Carboxylesterase_B_AS"/>
</dbReference>
<evidence type="ECO:0000259" key="4">
    <source>
        <dbReference type="Pfam" id="PF00135"/>
    </source>
</evidence>
<accession>A0A1T5AC56</accession>
<protein>
    <recommendedName>
        <fullName evidence="3">Carboxylic ester hydrolase</fullName>
        <ecNumber evidence="3">3.1.1.-</ecNumber>
    </recommendedName>
</protein>
<evidence type="ECO:0000256" key="1">
    <source>
        <dbReference type="ARBA" id="ARBA00005964"/>
    </source>
</evidence>
<evidence type="ECO:0000313" key="6">
    <source>
        <dbReference type="Proteomes" id="UP000191055"/>
    </source>
</evidence>
<dbReference type="STRING" id="889453.SAMN03080601_00191"/>
<evidence type="ECO:0000256" key="2">
    <source>
        <dbReference type="ARBA" id="ARBA00022801"/>
    </source>
</evidence>
<feature type="signal peptide" evidence="3">
    <location>
        <begin position="1"/>
        <end position="25"/>
    </location>
</feature>
<dbReference type="RefSeq" id="WP_198314236.1">
    <property type="nucleotide sequence ID" value="NZ_CP021904.1"/>
</dbReference>
<organism evidence="5 6">
    <name type="scientific">Alkalitalea saponilacus</name>
    <dbReference type="NCBI Taxonomy" id="889453"/>
    <lineage>
        <taxon>Bacteria</taxon>
        <taxon>Pseudomonadati</taxon>
        <taxon>Bacteroidota</taxon>
        <taxon>Bacteroidia</taxon>
        <taxon>Marinilabiliales</taxon>
        <taxon>Marinilabiliaceae</taxon>
        <taxon>Alkalitalea</taxon>
    </lineage>
</organism>
<dbReference type="PROSITE" id="PS00122">
    <property type="entry name" value="CARBOXYLESTERASE_B_1"/>
    <property type="match status" value="1"/>
</dbReference>
<keyword evidence="2 3" id="KW-0378">Hydrolase</keyword>
<comment type="similarity">
    <text evidence="1 3">Belongs to the type-B carboxylesterase/lipase family.</text>
</comment>
<dbReference type="Pfam" id="PF00135">
    <property type="entry name" value="COesterase"/>
    <property type="match status" value="1"/>
</dbReference>
<dbReference type="InterPro" id="IPR002018">
    <property type="entry name" value="CarbesteraseB"/>
</dbReference>
<dbReference type="SUPFAM" id="SSF53474">
    <property type="entry name" value="alpha/beta-Hydrolases"/>
    <property type="match status" value="1"/>
</dbReference>
<sequence>MKKMSFCSGLLILSLSLFLSSCKQSSDNNQNPVVNICSGDISGYLDDGIYTFKGVPYAKAERFMPPERVDGWQGVLECVEYGPIAMQINSWSPDSVMDEKDLFSVNIWTSGLDDTKKRPVMVWLHGGGFSFGSGSDPITEGKLLAEKGDVVVVSINHRLNILGFLDLSAIDDKYARSANVGMLDIVESLEWVNRNIENFGGDPDNVTIFGESGGGGKVGTLMCMPGASGLFHKAIIQSGTLVNVMTKEKSQEVGLALLDYLGISKDEVHKLKSIPYKELVVAGDSALRRTVGLRRPGTRRMFGFGPVPDGTDLLQQPFTPGFSNISQEVPLMIGTTFNEMMRTYYAETDLTFEQASVRLESQYVEETGRFVELFKQAYPDYTPQDLLSIDTVFRPITIKVADAASTRVAPVYSYMLTWKSPVDDGTRGSFHALDIPLVFNNIELGKHWSGDTEDAIALAEIMSSSWINFARSGDPNVAGVLPEWDAYTKENGVTMIFDDECKIVRNHDRELMDIVLSFEQ</sequence>
<dbReference type="InterPro" id="IPR029058">
    <property type="entry name" value="AB_hydrolase_fold"/>
</dbReference>
<dbReference type="PANTHER" id="PTHR43142:SF1">
    <property type="entry name" value="CARBOXYLIC ESTER HYDROLASE"/>
    <property type="match status" value="1"/>
</dbReference>
<gene>
    <name evidence="5" type="ORF">SAMN03080601_00191</name>
</gene>
<reference evidence="5 6" key="1">
    <citation type="submission" date="2017-02" db="EMBL/GenBank/DDBJ databases">
        <authorList>
            <person name="Peterson S.W."/>
        </authorList>
    </citation>
    <scope>NUCLEOTIDE SEQUENCE [LARGE SCALE GENOMIC DNA]</scope>
    <source>
        <strain evidence="5 6">DSM 24412</strain>
    </source>
</reference>
<keyword evidence="3" id="KW-0732">Signal</keyword>
<dbReference type="Gene3D" id="3.40.50.1820">
    <property type="entry name" value="alpha/beta hydrolase"/>
    <property type="match status" value="1"/>
</dbReference>
<keyword evidence="6" id="KW-1185">Reference proteome</keyword>
<dbReference type="GO" id="GO:0016787">
    <property type="term" value="F:hydrolase activity"/>
    <property type="evidence" value="ECO:0007669"/>
    <property type="project" value="UniProtKB-KW"/>
</dbReference>
<feature type="domain" description="Carboxylesterase type B" evidence="4">
    <location>
        <begin position="31"/>
        <end position="502"/>
    </location>
</feature>
<dbReference type="EMBL" id="FUYV01000001">
    <property type="protein sequence ID" value="SKB32273.1"/>
    <property type="molecule type" value="Genomic_DNA"/>
</dbReference>
<dbReference type="PROSITE" id="PS51257">
    <property type="entry name" value="PROKAR_LIPOPROTEIN"/>
    <property type="match status" value="1"/>
</dbReference>
<evidence type="ECO:0000313" key="5">
    <source>
        <dbReference type="EMBL" id="SKB32273.1"/>
    </source>
</evidence>
<proteinExistence type="inferred from homology"/>